<sequence>MQTSFPASAAILLRRQSQVFAAAGDGQLPASHLEAFEINLAGIGYAISTRLRARLATGTAAQLGALQQNILATLLTAFGGQRRHQPLFRRFPEDVPDNTFDLWCRKVLSHFMQAEGQACLHCGQTHTTHVLNPCRHVVCSACFDGSNYSACPVCERQVDPGSPFFLPAPERATAPPAAATPLKLLTLGESLEASAQALFVSFCERKQALSPVDKDDFQALIRERGAAILDWMPAAIPVRENVALLFGSLLRHLAPDAVMAAAAPYFNSATDALRLLAAYSGADPALQGDTIFRERDTATLRAMPKYQAFFAPGSYWLQRQTIPIAQLNKRFKLAKLGRPLRRALLAYLESLSPESRTEDMLRHRSYWVWLGEFLHPHEYQKRYPGVAHSFAIVRKKAPDGTPAPLFRSYYARLEQSAQQKDSSGMLRLLSQRPGELARRFDHALRIAGGDAGAEEQLLTTFASMVERFATPVLLTLAALLPTRGAPAAARVYWPKGKAAKGVFGPDQRPSLTPAAISRALALVEGELLRRFAQKEHYNDFVIDRTLDTVMAPFNERTASRSAIQLPRGSAIDIDLEFPKTLRLFLHWCEPQRGGHTTDLDLSVAFYDEAWAYLGVCSYYQLTLTGKSGAGIARSAGDLRSARHPDGATEFVDIDCGQARQEGIRYAVAVVNNYGGMPFEELEHAFAGLMLRDDKHGAHFDPRTVQLKFDLQGENGIFLPLVLDLEQQRLHWLDVYSKGEFEFNNAASSHAAITAICPALIAYFASGVRPSMYELALLHAAARGQRVRLRGGEECIVTRLAGESSADFLARLRADDGASAAASTEDGGAAPIFAALLKGDLALPAGSQAYVLQPGETAATIAASDLIS</sequence>
<evidence type="ECO:0000313" key="3">
    <source>
        <dbReference type="EMBL" id="MBB3117507.1"/>
    </source>
</evidence>
<evidence type="ECO:0000259" key="2">
    <source>
        <dbReference type="PROSITE" id="PS50089"/>
    </source>
</evidence>
<organism evidence="3 4">
    <name type="scientific">Pseudoduganella violacea</name>
    <dbReference type="NCBI Taxonomy" id="1715466"/>
    <lineage>
        <taxon>Bacteria</taxon>
        <taxon>Pseudomonadati</taxon>
        <taxon>Pseudomonadota</taxon>
        <taxon>Betaproteobacteria</taxon>
        <taxon>Burkholderiales</taxon>
        <taxon>Oxalobacteraceae</taxon>
        <taxon>Telluria group</taxon>
        <taxon>Pseudoduganella</taxon>
    </lineage>
</organism>
<dbReference type="Gene3D" id="3.30.40.10">
    <property type="entry name" value="Zinc/RING finger domain, C3HC4 (zinc finger)"/>
    <property type="match status" value="1"/>
</dbReference>
<dbReference type="PROSITE" id="PS50089">
    <property type="entry name" value="ZF_RING_2"/>
    <property type="match status" value="1"/>
</dbReference>
<dbReference type="PANTHER" id="PTHR32097:SF18">
    <property type="entry name" value="RING-TYPE DOMAIN-CONTAINING PROTEIN"/>
    <property type="match status" value="1"/>
</dbReference>
<gene>
    <name evidence="3" type="ORF">FHS03_000526</name>
</gene>
<dbReference type="Pfam" id="PF14447">
    <property type="entry name" value="Prok-RING_4"/>
    <property type="match status" value="1"/>
</dbReference>
<feature type="domain" description="RING-type" evidence="2">
    <location>
        <begin position="119"/>
        <end position="155"/>
    </location>
</feature>
<keyword evidence="4" id="KW-1185">Reference proteome</keyword>
<dbReference type="RefSeq" id="WP_183439439.1">
    <property type="nucleotide sequence ID" value="NZ_JACHXD010000001.1"/>
</dbReference>
<dbReference type="CDD" id="cd06974">
    <property type="entry name" value="TerD_like"/>
    <property type="match status" value="1"/>
</dbReference>
<dbReference type="InterPro" id="IPR051324">
    <property type="entry name" value="Stress/Tellurium_Resist"/>
</dbReference>
<comment type="caution">
    <text evidence="3">The sequence shown here is derived from an EMBL/GenBank/DDBJ whole genome shotgun (WGS) entry which is preliminary data.</text>
</comment>
<evidence type="ECO:0000313" key="4">
    <source>
        <dbReference type="Proteomes" id="UP000541535"/>
    </source>
</evidence>
<dbReference type="InterPro" id="IPR001841">
    <property type="entry name" value="Znf_RING"/>
</dbReference>
<name>A0A7W5B6N2_9BURK</name>
<dbReference type="NCBIfam" id="NF041916">
    <property type="entry name" value="RING_SCO0854"/>
    <property type="match status" value="1"/>
</dbReference>
<accession>A0A7W5B6N2</accession>
<dbReference type="PANTHER" id="PTHR32097">
    <property type="entry name" value="CAMP-BINDING PROTEIN 1-RELATED"/>
    <property type="match status" value="1"/>
</dbReference>
<protein>
    <recommendedName>
        <fullName evidence="2">RING-type domain-containing protein</fullName>
    </recommendedName>
</protein>
<evidence type="ECO:0000256" key="1">
    <source>
        <dbReference type="ARBA" id="ARBA00022686"/>
    </source>
</evidence>
<dbReference type="GO" id="GO:0046690">
    <property type="term" value="P:response to tellurium ion"/>
    <property type="evidence" value="ECO:0007669"/>
    <property type="project" value="UniProtKB-KW"/>
</dbReference>
<keyword evidence="1" id="KW-0778">Tellurium resistance</keyword>
<dbReference type="SUPFAM" id="SSF57850">
    <property type="entry name" value="RING/U-box"/>
    <property type="match status" value="1"/>
</dbReference>
<dbReference type="InterPro" id="IPR013083">
    <property type="entry name" value="Znf_RING/FYVE/PHD"/>
</dbReference>
<dbReference type="AlphaFoldDB" id="A0A7W5B6N2"/>
<dbReference type="Proteomes" id="UP000541535">
    <property type="component" value="Unassembled WGS sequence"/>
</dbReference>
<dbReference type="EMBL" id="JACHXD010000001">
    <property type="protein sequence ID" value="MBB3117507.1"/>
    <property type="molecule type" value="Genomic_DNA"/>
</dbReference>
<reference evidence="3 4" key="1">
    <citation type="submission" date="2020-08" db="EMBL/GenBank/DDBJ databases">
        <title>Genomic Encyclopedia of Type Strains, Phase III (KMG-III): the genomes of soil and plant-associated and newly described type strains.</title>
        <authorList>
            <person name="Whitman W."/>
        </authorList>
    </citation>
    <scope>NUCLEOTIDE SEQUENCE [LARGE SCALE GENOMIC DNA]</scope>
    <source>
        <strain evidence="3 4">CECT 8897</strain>
    </source>
</reference>
<dbReference type="InterPro" id="IPR003325">
    <property type="entry name" value="TerD"/>
</dbReference>
<proteinExistence type="predicted"/>